<dbReference type="InterPro" id="IPR036443">
    <property type="entry name" value="Znf_RanBP2_sf"/>
</dbReference>
<evidence type="ECO:0000256" key="2">
    <source>
        <dbReference type="ARBA" id="ARBA00022448"/>
    </source>
</evidence>
<dbReference type="Pfam" id="PF16755">
    <property type="entry name" value="Beta-prop_NUP159_NUP214"/>
    <property type="match status" value="1"/>
</dbReference>
<dbReference type="Gene3D" id="2.130.10.10">
    <property type="entry name" value="YVTN repeat-like/Quinoprotein amine dehydrogenase"/>
    <property type="match status" value="1"/>
</dbReference>
<dbReference type="SMART" id="SM00547">
    <property type="entry name" value="ZnF_RBZ"/>
    <property type="match status" value="1"/>
</dbReference>
<feature type="compositionally biased region" description="Basic and acidic residues" evidence="8">
    <location>
        <begin position="655"/>
        <end position="665"/>
    </location>
</feature>
<name>H3GJM7_PHYRM</name>
<dbReference type="EnsemblProtists" id="Phyra76375">
    <property type="protein sequence ID" value="Phyra76375"/>
    <property type="gene ID" value="Phyra76375"/>
</dbReference>
<dbReference type="Gene3D" id="1.10.238.10">
    <property type="entry name" value="EF-hand"/>
    <property type="match status" value="2"/>
</dbReference>
<sequence length="843" mass="93569">MTELATEHVRMLDAGRLRVAHESPLTTSFFAPVASRKTQLLQHGNAFGLSFVATEKGFVMTNNDELEASCADYTKRRQEAMDHGQKLTLEEIHAVPATKEVQLPSISYWIALSPDELMVAVAYGESVSLFEVAHIVEATAPAPFHTFSKLQAQEIAWCTNTTSERLAVLTVEKQVFVCTLAGGKEVIETQIDASSVSWSPSGEQIAVGLVDGTIGVYGRDTLQILRSIGQPECCSDEGLEVHHVNWAEENLILVGYQKYDEGMEETTALACIYENDEFVELDEVVGFFDVENRRHQYFSVFLSDWRMFFIGCSLSADIELLVSDPDGGDWALWKPLEKYQARLPMNANDEESFPTGLALNLNSTSPVPVDEDAFPPVPIVSCTNTEGLLVNFGFVDTTVHDVLEFVKSPVSFEKKVTRVAAVKEEPKEASDSPPGSPTGNPAEAKTKMAAAAKQAISHEYGQNDENEFAESDGESSDEEEERKEEEEKARNAFRSVASDGSDFIVSELFPNLFKTLGATYDEEEHASTLERLEKDGKVYEADFIPWYVNWIFGDDESDSDEDDVPSASVVEPTEMKSKEEIAAAFSKFTAKEGSWKCAVCMVNNNPDAVKCSACETPNPAAPKPSSSNKTISHEYGQNDENEFAESDGEDSDEEVERKEEEDKARNAFRSIMPDGSEFITSDQFPKLFKTLGATYDEEGHATTLKRLERNGKVYEIDFISWYIDWIFGGDLSDSENENDPVPAQKAISHEYGQNDENEFAESDGESSDEEEERKEEEEKARNAFRSVASDGSDFIVSELFPNLFKTLGATYDEEEHASTLERLEKDGKVYEADFIPCVGGGTH</sequence>
<feature type="region of interest" description="Disordered" evidence="8">
    <location>
        <begin position="616"/>
        <end position="676"/>
    </location>
</feature>
<evidence type="ECO:0000256" key="4">
    <source>
        <dbReference type="ARBA" id="ARBA00022771"/>
    </source>
</evidence>
<keyword evidence="2" id="KW-0813">Transport</keyword>
<dbReference type="SUPFAM" id="SSF117289">
    <property type="entry name" value="Nucleoporin domain"/>
    <property type="match status" value="1"/>
</dbReference>
<dbReference type="InterPro" id="IPR001876">
    <property type="entry name" value="Znf_RanBP2"/>
</dbReference>
<evidence type="ECO:0000313" key="10">
    <source>
        <dbReference type="EnsemblProtists" id="Phyra76375"/>
    </source>
</evidence>
<feature type="region of interest" description="Disordered" evidence="8">
    <location>
        <begin position="749"/>
        <end position="785"/>
    </location>
</feature>
<dbReference type="GO" id="GO:0005634">
    <property type="term" value="C:nucleus"/>
    <property type="evidence" value="ECO:0007669"/>
    <property type="project" value="UniProtKB-SubCell"/>
</dbReference>
<dbReference type="GO" id="GO:0008270">
    <property type="term" value="F:zinc ion binding"/>
    <property type="evidence" value="ECO:0007669"/>
    <property type="project" value="UniProtKB-KW"/>
</dbReference>
<dbReference type="FunFam" id="4.10.1060.10:FF:000003">
    <property type="entry name" value="E3 SUMO-protein ligase RanBP2"/>
    <property type="match status" value="1"/>
</dbReference>
<organism evidence="10 11">
    <name type="scientific">Phytophthora ramorum</name>
    <name type="common">Sudden oak death agent</name>
    <dbReference type="NCBI Taxonomy" id="164328"/>
    <lineage>
        <taxon>Eukaryota</taxon>
        <taxon>Sar</taxon>
        <taxon>Stramenopiles</taxon>
        <taxon>Oomycota</taxon>
        <taxon>Peronosporomycetes</taxon>
        <taxon>Peronosporales</taxon>
        <taxon>Peronosporaceae</taxon>
        <taxon>Phytophthora</taxon>
    </lineage>
</organism>
<comment type="subcellular location">
    <subcellularLocation>
        <location evidence="1">Nucleus</location>
    </subcellularLocation>
</comment>
<evidence type="ECO:0000256" key="5">
    <source>
        <dbReference type="ARBA" id="ARBA00022833"/>
    </source>
</evidence>
<feature type="compositionally biased region" description="Acidic residues" evidence="8">
    <location>
        <begin position="753"/>
        <end position="775"/>
    </location>
</feature>
<keyword evidence="3" id="KW-0479">Metal-binding</keyword>
<dbReference type="PROSITE" id="PS50199">
    <property type="entry name" value="ZF_RANBP2_2"/>
    <property type="match status" value="1"/>
</dbReference>
<dbReference type="eggNOG" id="KOG3630">
    <property type="taxonomic scope" value="Eukaryota"/>
</dbReference>
<dbReference type="Proteomes" id="UP000005238">
    <property type="component" value="Unassembled WGS sequence"/>
</dbReference>
<dbReference type="Gene3D" id="4.10.1060.10">
    <property type="entry name" value="Zinc finger, RanBP2-type"/>
    <property type="match status" value="1"/>
</dbReference>
<keyword evidence="6" id="KW-0539">Nucleus</keyword>
<dbReference type="SUPFAM" id="SSF47473">
    <property type="entry name" value="EF-hand"/>
    <property type="match status" value="2"/>
</dbReference>
<dbReference type="HOGENOM" id="CLU_017250_0_0_1"/>
<reference evidence="11" key="1">
    <citation type="journal article" date="2006" name="Science">
        <title>Phytophthora genome sequences uncover evolutionary origins and mechanisms of pathogenesis.</title>
        <authorList>
            <person name="Tyler B.M."/>
            <person name="Tripathy S."/>
            <person name="Zhang X."/>
            <person name="Dehal P."/>
            <person name="Jiang R.H."/>
            <person name="Aerts A."/>
            <person name="Arredondo F.D."/>
            <person name="Baxter L."/>
            <person name="Bensasson D."/>
            <person name="Beynon J.L."/>
            <person name="Chapman J."/>
            <person name="Damasceno C.M."/>
            <person name="Dorrance A.E."/>
            <person name="Dou D."/>
            <person name="Dickerman A.W."/>
            <person name="Dubchak I.L."/>
            <person name="Garbelotto M."/>
            <person name="Gijzen M."/>
            <person name="Gordon S.G."/>
            <person name="Govers F."/>
            <person name="Grunwald N.J."/>
            <person name="Huang W."/>
            <person name="Ivors K.L."/>
            <person name="Jones R.W."/>
            <person name="Kamoun S."/>
            <person name="Krampis K."/>
            <person name="Lamour K.H."/>
            <person name="Lee M.K."/>
            <person name="McDonald W.H."/>
            <person name="Medina M."/>
            <person name="Meijer H.J."/>
            <person name="Nordberg E.K."/>
            <person name="Maclean D.J."/>
            <person name="Ospina-Giraldo M.D."/>
            <person name="Morris P.F."/>
            <person name="Phuntumart V."/>
            <person name="Putnam N.H."/>
            <person name="Rash S."/>
            <person name="Rose J.K."/>
            <person name="Sakihama Y."/>
            <person name="Salamov A.A."/>
            <person name="Savidor A."/>
            <person name="Scheuring C.F."/>
            <person name="Smith B.M."/>
            <person name="Sobral B.W."/>
            <person name="Terry A."/>
            <person name="Torto-Alalibo T.A."/>
            <person name="Win J."/>
            <person name="Xu Z."/>
            <person name="Zhang H."/>
            <person name="Grigoriev I.V."/>
            <person name="Rokhsar D.S."/>
            <person name="Boore J.L."/>
        </authorList>
    </citation>
    <scope>NUCLEOTIDE SEQUENCE [LARGE SCALE GENOMIC DNA]</scope>
    <source>
        <strain evidence="11">Pr102</strain>
    </source>
</reference>
<dbReference type="VEuPathDB" id="FungiDB:KRP22_3321"/>
<evidence type="ECO:0000256" key="6">
    <source>
        <dbReference type="ARBA" id="ARBA00023242"/>
    </source>
</evidence>
<feature type="compositionally biased region" description="Acidic residues" evidence="8">
    <location>
        <begin position="462"/>
        <end position="484"/>
    </location>
</feature>
<keyword evidence="5" id="KW-0862">Zinc</keyword>
<dbReference type="InterPro" id="IPR011992">
    <property type="entry name" value="EF-hand-dom_pair"/>
</dbReference>
<dbReference type="InterPro" id="IPR039462">
    <property type="entry name" value="Nup159/Nup146_N"/>
</dbReference>
<evidence type="ECO:0000256" key="8">
    <source>
        <dbReference type="SAM" id="MobiDB-lite"/>
    </source>
</evidence>
<dbReference type="PROSITE" id="PS01358">
    <property type="entry name" value="ZF_RANBP2_1"/>
    <property type="match status" value="1"/>
</dbReference>
<proteinExistence type="predicted"/>
<dbReference type="OMA" id="DDFVSWY"/>
<protein>
    <recommendedName>
        <fullName evidence="9">RanBP2-type domain-containing protein</fullName>
    </recommendedName>
</protein>
<keyword evidence="4 7" id="KW-0863">Zinc-finger</keyword>
<evidence type="ECO:0000256" key="7">
    <source>
        <dbReference type="PROSITE-ProRule" id="PRU00322"/>
    </source>
</evidence>
<dbReference type="PANTHER" id="PTHR39666">
    <property type="entry name" value="RANBP2-TYPE DOMAIN-CONTAINING PROTEIN"/>
    <property type="match status" value="1"/>
</dbReference>
<evidence type="ECO:0000256" key="3">
    <source>
        <dbReference type="ARBA" id="ARBA00022723"/>
    </source>
</evidence>
<feature type="compositionally biased region" description="Acidic residues" evidence="8">
    <location>
        <begin position="637"/>
        <end position="654"/>
    </location>
</feature>
<evidence type="ECO:0000259" key="9">
    <source>
        <dbReference type="PROSITE" id="PS50199"/>
    </source>
</evidence>
<dbReference type="Pfam" id="PF00641">
    <property type="entry name" value="Zn_ribbon_RanBP"/>
    <property type="match status" value="1"/>
</dbReference>
<evidence type="ECO:0000313" key="11">
    <source>
        <dbReference type="Proteomes" id="UP000005238"/>
    </source>
</evidence>
<feature type="region of interest" description="Disordered" evidence="8">
    <location>
        <begin position="423"/>
        <end position="494"/>
    </location>
</feature>
<feature type="domain" description="RanBP2-type" evidence="9">
    <location>
        <begin position="591"/>
        <end position="620"/>
    </location>
</feature>
<accession>H3GJM7</accession>
<dbReference type="SUPFAM" id="SSF90209">
    <property type="entry name" value="Ran binding protein zinc finger-like"/>
    <property type="match status" value="1"/>
</dbReference>
<reference evidence="10" key="2">
    <citation type="submission" date="2015-06" db="UniProtKB">
        <authorList>
            <consortium name="EnsemblProtists"/>
        </authorList>
    </citation>
    <scope>IDENTIFICATION</scope>
    <source>
        <strain evidence="10">Pr102</strain>
    </source>
</reference>
<dbReference type="STRING" id="164328.H3GJM7"/>
<evidence type="ECO:0000256" key="1">
    <source>
        <dbReference type="ARBA" id="ARBA00004123"/>
    </source>
</evidence>
<dbReference type="InterPro" id="IPR015943">
    <property type="entry name" value="WD40/YVTN_repeat-like_dom_sf"/>
</dbReference>
<dbReference type="EMBL" id="DS566015">
    <property type="status" value="NOT_ANNOTATED_CDS"/>
    <property type="molecule type" value="Genomic_DNA"/>
</dbReference>
<keyword evidence="11" id="KW-1185">Reference proteome</keyword>
<dbReference type="InParanoid" id="H3GJM7"/>
<dbReference type="PANTHER" id="PTHR39666:SF1">
    <property type="entry name" value="NUCLEAR PORE COMPLEX NUP2_50_61 DOMAIN-CONTAINING PROTEIN"/>
    <property type="match status" value="1"/>
</dbReference>
<dbReference type="AlphaFoldDB" id="H3GJM7"/>
<dbReference type="VEuPathDB" id="FungiDB:KRP23_3441"/>